<evidence type="ECO:0000313" key="6">
    <source>
        <dbReference type="EMBL" id="KAK4649966.1"/>
    </source>
</evidence>
<sequence length="446" mass="49037">MADRPSRGERSRVVSRQGASRRISHFIELGIPNLTIKMHSRNVLAAAVALAGAPSVHAVLRFSCSELVTERLDPLVFPGAMQSPHVHQIVGGNMFNVTMDPNRHNIGEEATCTTCTFSEDFSNYWTAILYFRARNGTLIRVPQRPNIDFDGARGGGMTVYYTATYQNHKPTAFQPGFRMIVGNPMYRTQAEASRYRQMTFTCLETLSTRTGETTEMPKQPCREGIMSNVRFPTCWDGKTLDPPDHSSHVAYPSSGTFESGGPCPASHPVRIPQLFYEVLWDTRRFNDRSLWPEDGSQPFVWSYGDYTGYGTHGDYVFGWKGDSLQRAMDANCDFYCPQLKTQSIATGNQCRQNQKVAENIDGPFDRLPGNVEITGPQPGASNPNPGNGGGSTQTPVQPTPVPNPGNGGGCSVQKWGQCGGQGWSGCTVCASGSTCRAQNQWYSQCL</sequence>
<comment type="subcellular location">
    <subcellularLocation>
        <location evidence="1">Secreted</location>
    </subcellularLocation>
</comment>
<evidence type="ECO:0000256" key="4">
    <source>
        <dbReference type="SAM" id="MobiDB-lite"/>
    </source>
</evidence>
<keyword evidence="3" id="KW-0732">Signal</keyword>
<evidence type="ECO:0000259" key="5">
    <source>
        <dbReference type="PROSITE" id="PS51164"/>
    </source>
</evidence>
<proteinExistence type="predicted"/>
<dbReference type="PROSITE" id="PS51164">
    <property type="entry name" value="CBM1_2"/>
    <property type="match status" value="1"/>
</dbReference>
<dbReference type="SMART" id="SM00236">
    <property type="entry name" value="fCBD"/>
    <property type="match status" value="1"/>
</dbReference>
<dbReference type="EMBL" id="JAFFHA010000009">
    <property type="protein sequence ID" value="KAK4649966.1"/>
    <property type="molecule type" value="Genomic_DNA"/>
</dbReference>
<comment type="caution">
    <text evidence="6">The sequence shown here is derived from an EMBL/GenBank/DDBJ whole genome shotgun (WGS) entry which is preliminary data.</text>
</comment>
<feature type="region of interest" description="Disordered" evidence="4">
    <location>
        <begin position="360"/>
        <end position="406"/>
    </location>
</feature>
<name>A0ABR0G2J8_9PEZI</name>
<dbReference type="InterPro" id="IPR018535">
    <property type="entry name" value="DUF1996"/>
</dbReference>
<keyword evidence="2" id="KW-0964">Secreted</keyword>
<reference evidence="6 7" key="1">
    <citation type="journal article" date="2023" name="bioRxiv">
        <title>High-quality genome assemblies of four members of thePodospora anserinaspecies complex.</title>
        <authorList>
            <person name="Ament-Velasquez S.L."/>
            <person name="Vogan A.A."/>
            <person name="Wallerman O."/>
            <person name="Hartmann F."/>
            <person name="Gautier V."/>
            <person name="Silar P."/>
            <person name="Giraud T."/>
            <person name="Johannesson H."/>
        </authorList>
    </citation>
    <scope>NUCLEOTIDE SEQUENCE [LARGE SCALE GENOMIC DNA]</scope>
    <source>
        <strain evidence="6 7">CBS 415.72m</strain>
    </source>
</reference>
<dbReference type="PANTHER" id="PTHR43662:SF13">
    <property type="entry name" value="DUF1996 DOMAIN-CONTAINING PROTEIN"/>
    <property type="match status" value="1"/>
</dbReference>
<dbReference type="RefSeq" id="XP_062738941.1">
    <property type="nucleotide sequence ID" value="XM_062884247.1"/>
</dbReference>
<organism evidence="6 7">
    <name type="scientific">Podospora pseudocomata</name>
    <dbReference type="NCBI Taxonomy" id="2093779"/>
    <lineage>
        <taxon>Eukaryota</taxon>
        <taxon>Fungi</taxon>
        <taxon>Dikarya</taxon>
        <taxon>Ascomycota</taxon>
        <taxon>Pezizomycotina</taxon>
        <taxon>Sordariomycetes</taxon>
        <taxon>Sordariomycetidae</taxon>
        <taxon>Sordariales</taxon>
        <taxon>Podosporaceae</taxon>
        <taxon>Podospora</taxon>
    </lineage>
</organism>
<dbReference type="SUPFAM" id="SSF57180">
    <property type="entry name" value="Cellulose-binding domain"/>
    <property type="match status" value="1"/>
</dbReference>
<gene>
    <name evidence="6" type="ORF">QC762_0105180</name>
</gene>
<keyword evidence="7" id="KW-1185">Reference proteome</keyword>
<dbReference type="Pfam" id="PF00734">
    <property type="entry name" value="CBM_1"/>
    <property type="match status" value="1"/>
</dbReference>
<dbReference type="Pfam" id="PF09362">
    <property type="entry name" value="DUF1996"/>
    <property type="match status" value="1"/>
</dbReference>
<evidence type="ECO:0000256" key="2">
    <source>
        <dbReference type="ARBA" id="ARBA00022525"/>
    </source>
</evidence>
<evidence type="ECO:0000313" key="7">
    <source>
        <dbReference type="Proteomes" id="UP001323405"/>
    </source>
</evidence>
<dbReference type="PANTHER" id="PTHR43662">
    <property type="match status" value="1"/>
</dbReference>
<dbReference type="InterPro" id="IPR000254">
    <property type="entry name" value="CBD"/>
</dbReference>
<evidence type="ECO:0000256" key="3">
    <source>
        <dbReference type="ARBA" id="ARBA00022729"/>
    </source>
</evidence>
<dbReference type="GeneID" id="87904063"/>
<feature type="domain" description="CBM1" evidence="5">
    <location>
        <begin position="410"/>
        <end position="446"/>
    </location>
</feature>
<feature type="compositionally biased region" description="Low complexity" evidence="4">
    <location>
        <begin position="375"/>
        <end position="385"/>
    </location>
</feature>
<dbReference type="InterPro" id="IPR035971">
    <property type="entry name" value="CBD_sf"/>
</dbReference>
<dbReference type="Proteomes" id="UP001323405">
    <property type="component" value="Unassembled WGS sequence"/>
</dbReference>
<accession>A0ABR0G2J8</accession>
<dbReference type="PROSITE" id="PS00562">
    <property type="entry name" value="CBM1_1"/>
    <property type="match status" value="1"/>
</dbReference>
<protein>
    <recommendedName>
        <fullName evidence="5">CBM1 domain-containing protein</fullName>
    </recommendedName>
</protein>
<evidence type="ECO:0000256" key="1">
    <source>
        <dbReference type="ARBA" id="ARBA00004613"/>
    </source>
</evidence>